<organism evidence="4 5">
    <name type="scientific">Conoideocrella luteorostrata</name>
    <dbReference type="NCBI Taxonomy" id="1105319"/>
    <lineage>
        <taxon>Eukaryota</taxon>
        <taxon>Fungi</taxon>
        <taxon>Dikarya</taxon>
        <taxon>Ascomycota</taxon>
        <taxon>Pezizomycotina</taxon>
        <taxon>Sordariomycetes</taxon>
        <taxon>Hypocreomycetidae</taxon>
        <taxon>Hypocreales</taxon>
        <taxon>Clavicipitaceae</taxon>
        <taxon>Conoideocrella</taxon>
    </lineage>
</organism>
<evidence type="ECO:0000256" key="1">
    <source>
        <dbReference type="ARBA" id="ARBA00022617"/>
    </source>
</evidence>
<dbReference type="Gene3D" id="1.10.630.10">
    <property type="entry name" value="Cytochrome P450"/>
    <property type="match status" value="1"/>
</dbReference>
<evidence type="ECO:0000313" key="5">
    <source>
        <dbReference type="Proteomes" id="UP001251528"/>
    </source>
</evidence>
<evidence type="ECO:0000256" key="2">
    <source>
        <dbReference type="ARBA" id="ARBA00022723"/>
    </source>
</evidence>
<dbReference type="Proteomes" id="UP001251528">
    <property type="component" value="Unassembled WGS sequence"/>
</dbReference>
<name>A0AAJ0CKF1_9HYPO</name>
<gene>
    <name evidence="4" type="ORF">QQS21_009022</name>
</gene>
<dbReference type="AlphaFoldDB" id="A0AAJ0CKF1"/>
<dbReference type="PRINTS" id="PR00463">
    <property type="entry name" value="EP450I"/>
</dbReference>
<comment type="caution">
    <text evidence="4">The sequence shown here is derived from an EMBL/GenBank/DDBJ whole genome shotgun (WGS) entry which is preliminary data.</text>
</comment>
<keyword evidence="3" id="KW-0408">Iron</keyword>
<dbReference type="GO" id="GO:0005506">
    <property type="term" value="F:iron ion binding"/>
    <property type="evidence" value="ECO:0007669"/>
    <property type="project" value="InterPro"/>
</dbReference>
<evidence type="ECO:0000256" key="3">
    <source>
        <dbReference type="ARBA" id="ARBA00023004"/>
    </source>
</evidence>
<dbReference type="InterPro" id="IPR001128">
    <property type="entry name" value="Cyt_P450"/>
</dbReference>
<dbReference type="PANTHER" id="PTHR24305:SF227">
    <property type="entry name" value="P450, PUTATIVE (EUROFUNG)-RELATED"/>
    <property type="match status" value="1"/>
</dbReference>
<sequence length="348" mass="40283">MFMGNYPEFFPNNSWIHLRQIAENTPNNGILRLYSALSGEALLVTSPPAIRDLLTVNAFDFAHQDLVKIAIKRFTGSNLGFLSNEDFKLHRKYMMPAFTMTHILNLTPVIWTKALEMVECIKVQVLGSPDARIEFREYVSRATLDNIGLAGMGHDFGTRQNPNSELRRRYRKLILDPTKIFNWVGLLSRYFDMRLLLKMPLKKLREVSESAEFLRQITRSAIRKRKENFLGNRDLDDKDIITVALASGVFDERQLIDHVMTFLTAGHESTATAFEWTMYELGRRPEMQHRLLSELQECLGSDLAEVDFRSHLQKLPYLNAFCSEVLRCYPFSPIIVKVAKQETRICWN</sequence>
<proteinExistence type="predicted"/>
<keyword evidence="1" id="KW-0349">Heme</keyword>
<dbReference type="GO" id="GO:0016705">
    <property type="term" value="F:oxidoreductase activity, acting on paired donors, with incorporation or reduction of molecular oxygen"/>
    <property type="evidence" value="ECO:0007669"/>
    <property type="project" value="InterPro"/>
</dbReference>
<dbReference type="Pfam" id="PF00067">
    <property type="entry name" value="p450"/>
    <property type="match status" value="1"/>
</dbReference>
<protein>
    <recommendedName>
        <fullName evidence="6">Cytochrome P450</fullName>
    </recommendedName>
</protein>
<dbReference type="PANTHER" id="PTHR24305">
    <property type="entry name" value="CYTOCHROME P450"/>
    <property type="match status" value="1"/>
</dbReference>
<dbReference type="GO" id="GO:0020037">
    <property type="term" value="F:heme binding"/>
    <property type="evidence" value="ECO:0007669"/>
    <property type="project" value="InterPro"/>
</dbReference>
<dbReference type="GO" id="GO:0004497">
    <property type="term" value="F:monooxygenase activity"/>
    <property type="evidence" value="ECO:0007669"/>
    <property type="project" value="InterPro"/>
</dbReference>
<dbReference type="InterPro" id="IPR050121">
    <property type="entry name" value="Cytochrome_P450_monoxygenase"/>
</dbReference>
<evidence type="ECO:0000313" key="4">
    <source>
        <dbReference type="EMBL" id="KAK2593257.1"/>
    </source>
</evidence>
<dbReference type="InterPro" id="IPR036396">
    <property type="entry name" value="Cyt_P450_sf"/>
</dbReference>
<reference evidence="4" key="1">
    <citation type="submission" date="2023-06" db="EMBL/GenBank/DDBJ databases">
        <title>Conoideocrella luteorostrata (Hypocreales: Clavicipitaceae), a potential biocontrol fungus for elongate hemlock scale in United States Christmas tree production areas.</title>
        <authorList>
            <person name="Barrett H."/>
            <person name="Lovett B."/>
            <person name="Macias A.M."/>
            <person name="Stajich J.E."/>
            <person name="Kasson M.T."/>
        </authorList>
    </citation>
    <scope>NUCLEOTIDE SEQUENCE</scope>
    <source>
        <strain evidence="4">ARSEF 14590</strain>
    </source>
</reference>
<evidence type="ECO:0008006" key="6">
    <source>
        <dbReference type="Google" id="ProtNLM"/>
    </source>
</evidence>
<dbReference type="InterPro" id="IPR002401">
    <property type="entry name" value="Cyt_P450_E_grp-I"/>
</dbReference>
<accession>A0AAJ0CKF1</accession>
<dbReference type="SUPFAM" id="SSF48264">
    <property type="entry name" value="Cytochrome P450"/>
    <property type="match status" value="1"/>
</dbReference>
<keyword evidence="5" id="KW-1185">Reference proteome</keyword>
<keyword evidence="2" id="KW-0479">Metal-binding</keyword>
<dbReference type="EMBL" id="JASWJB010000220">
    <property type="protein sequence ID" value="KAK2593257.1"/>
    <property type="molecule type" value="Genomic_DNA"/>
</dbReference>